<accession>A0A2P5EW18</accession>
<dbReference type="PANTHER" id="PTHR43104">
    <property type="entry name" value="L-2-HYDROXYGLUTARATE DEHYDROGENASE, MITOCHONDRIAL"/>
    <property type="match status" value="1"/>
</dbReference>
<sequence length="415" mass="45171">MLKHALRSLKRSLTSGCPQFGRPATERVDCVVIGAGVVGIAVARELAMRGREVLVLESASTFGTGTSSRNSEVIHAGIYYPRHSLKAIFCARGRDLLYKYCSEHNIPHKQIGKLIVATSSSEIPKLNDIMSCGIQNGVPGLCVMEGSEAMRMEPELHCLKAILSPVTGIIDTHSLMLTLVGEAENKGATFSYNTTVIGGHLEENRICLHIAETKSLENWNGRSPSHPEMVLVPNLVVNSTGLSAPVLAKRFDGIHNAVIPPAYYARGCYFTLSKTKNPPFKHLIYPIPVEGGIGVHVTLDLDGQLKFGPDVEWIDGVDDISSFLNKFDYSVHANRAELFYQDIRKYYPNLKDDSLQPGYAGIRPKLSGPGQPPVDFVIQGEEIHGVSGLVNLFGIESPGLTSSLAIAEHVATRFL</sequence>
<comment type="similarity">
    <text evidence="6">Belongs to the L2HGDH family.</text>
</comment>
<evidence type="ECO:0000256" key="1">
    <source>
        <dbReference type="ARBA" id="ARBA00001974"/>
    </source>
</evidence>
<dbReference type="OrthoDB" id="498204at2759"/>
<keyword evidence="3" id="KW-0274">FAD</keyword>
<evidence type="ECO:0000256" key="7">
    <source>
        <dbReference type="ARBA" id="ARBA00038878"/>
    </source>
</evidence>
<comment type="cofactor">
    <cofactor evidence="1">
        <name>FAD</name>
        <dbReference type="ChEBI" id="CHEBI:57692"/>
    </cofactor>
</comment>
<evidence type="ECO:0000256" key="2">
    <source>
        <dbReference type="ARBA" id="ARBA00022630"/>
    </source>
</evidence>
<dbReference type="Pfam" id="PF01266">
    <property type="entry name" value="DAO"/>
    <property type="match status" value="1"/>
</dbReference>
<dbReference type="Gene3D" id="3.30.9.10">
    <property type="entry name" value="D-Amino Acid Oxidase, subunit A, domain 2"/>
    <property type="match status" value="1"/>
</dbReference>
<evidence type="ECO:0000256" key="6">
    <source>
        <dbReference type="ARBA" id="ARBA00037941"/>
    </source>
</evidence>
<evidence type="ECO:0000256" key="4">
    <source>
        <dbReference type="ARBA" id="ARBA00023002"/>
    </source>
</evidence>
<dbReference type="SUPFAM" id="SSF51905">
    <property type="entry name" value="FAD/NAD(P)-binding domain"/>
    <property type="match status" value="1"/>
</dbReference>
<keyword evidence="11" id="KW-1185">Reference proteome</keyword>
<keyword evidence="2" id="KW-0285">Flavoprotein</keyword>
<evidence type="ECO:0000256" key="3">
    <source>
        <dbReference type="ARBA" id="ARBA00022827"/>
    </source>
</evidence>
<dbReference type="AlphaFoldDB" id="A0A2P5EW18"/>
<dbReference type="EMBL" id="JXTC01000090">
    <property type="protein sequence ID" value="PON89733.1"/>
    <property type="molecule type" value="Genomic_DNA"/>
</dbReference>
<dbReference type="Proteomes" id="UP000237000">
    <property type="component" value="Unassembled WGS sequence"/>
</dbReference>
<dbReference type="InterPro" id="IPR036188">
    <property type="entry name" value="FAD/NAD-bd_sf"/>
</dbReference>
<organism evidence="10 11">
    <name type="scientific">Trema orientale</name>
    <name type="common">Charcoal tree</name>
    <name type="synonym">Celtis orientalis</name>
    <dbReference type="NCBI Taxonomy" id="63057"/>
    <lineage>
        <taxon>Eukaryota</taxon>
        <taxon>Viridiplantae</taxon>
        <taxon>Streptophyta</taxon>
        <taxon>Embryophyta</taxon>
        <taxon>Tracheophyta</taxon>
        <taxon>Spermatophyta</taxon>
        <taxon>Magnoliopsida</taxon>
        <taxon>eudicotyledons</taxon>
        <taxon>Gunneridae</taxon>
        <taxon>Pentapetalae</taxon>
        <taxon>rosids</taxon>
        <taxon>fabids</taxon>
        <taxon>Rosales</taxon>
        <taxon>Cannabaceae</taxon>
        <taxon>Trema</taxon>
    </lineage>
</organism>
<dbReference type="GO" id="GO:0047545">
    <property type="term" value="F:(S)-2-hydroxyglutarate dehydrogenase activity"/>
    <property type="evidence" value="ECO:0007669"/>
    <property type="project" value="UniProtKB-EC"/>
</dbReference>
<comment type="caution">
    <text evidence="10">The sequence shown here is derived from an EMBL/GenBank/DDBJ whole genome shotgun (WGS) entry which is preliminary data.</text>
</comment>
<dbReference type="InterPro" id="IPR006076">
    <property type="entry name" value="FAD-dep_OxRdtase"/>
</dbReference>
<dbReference type="EC" id="1.1.99.2" evidence="7"/>
<dbReference type="InParanoid" id="A0A2P5EW18"/>
<gene>
    <name evidence="10" type="ORF">TorRG33x02_144130</name>
</gene>
<evidence type="ECO:0000259" key="9">
    <source>
        <dbReference type="Pfam" id="PF01266"/>
    </source>
</evidence>
<dbReference type="STRING" id="63057.A0A2P5EW18"/>
<dbReference type="PANTHER" id="PTHR43104:SF4">
    <property type="entry name" value="L-2-HYDROXYGLUTARATE DEHYDROGENASE, MITOCHONDRIAL"/>
    <property type="match status" value="1"/>
</dbReference>
<name>A0A2P5EW18_TREOI</name>
<dbReference type="FunCoup" id="A0A2P5EW18">
    <property type="interactions" value="1457"/>
</dbReference>
<keyword evidence="4" id="KW-0560">Oxidoreductase</keyword>
<feature type="domain" description="FAD dependent oxidoreductase" evidence="9">
    <location>
        <begin position="29"/>
        <end position="412"/>
    </location>
</feature>
<evidence type="ECO:0000256" key="5">
    <source>
        <dbReference type="ARBA" id="ARBA00036066"/>
    </source>
</evidence>
<reference evidence="11" key="1">
    <citation type="submission" date="2016-06" db="EMBL/GenBank/DDBJ databases">
        <title>Parallel loss of symbiosis genes in relatives of nitrogen-fixing non-legume Parasponia.</title>
        <authorList>
            <person name="Van Velzen R."/>
            <person name="Holmer R."/>
            <person name="Bu F."/>
            <person name="Rutten L."/>
            <person name="Van Zeijl A."/>
            <person name="Liu W."/>
            <person name="Santuari L."/>
            <person name="Cao Q."/>
            <person name="Sharma T."/>
            <person name="Shen D."/>
            <person name="Roswanjaya Y."/>
            <person name="Wardhani T."/>
            <person name="Kalhor M.S."/>
            <person name="Jansen J."/>
            <person name="Van den Hoogen J."/>
            <person name="Gungor B."/>
            <person name="Hartog M."/>
            <person name="Hontelez J."/>
            <person name="Verver J."/>
            <person name="Yang W.-C."/>
            <person name="Schijlen E."/>
            <person name="Repin R."/>
            <person name="Schilthuizen M."/>
            <person name="Schranz E."/>
            <person name="Heidstra R."/>
            <person name="Miyata K."/>
            <person name="Fedorova E."/>
            <person name="Kohlen W."/>
            <person name="Bisseling T."/>
            <person name="Smit S."/>
            <person name="Geurts R."/>
        </authorList>
    </citation>
    <scope>NUCLEOTIDE SEQUENCE [LARGE SCALE GENOMIC DNA]</scope>
    <source>
        <strain evidence="11">cv. RG33-2</strain>
    </source>
</reference>
<evidence type="ECO:0000313" key="10">
    <source>
        <dbReference type="EMBL" id="PON89733.1"/>
    </source>
</evidence>
<evidence type="ECO:0000313" key="11">
    <source>
        <dbReference type="Proteomes" id="UP000237000"/>
    </source>
</evidence>
<evidence type="ECO:0000256" key="8">
    <source>
        <dbReference type="ARBA" id="ARBA00041137"/>
    </source>
</evidence>
<dbReference type="Gene3D" id="3.50.50.60">
    <property type="entry name" value="FAD/NAD(P)-binding domain"/>
    <property type="match status" value="1"/>
</dbReference>
<comment type="catalytic activity">
    <reaction evidence="5">
        <text>(S)-2-hydroxyglutarate + A = 2-oxoglutarate + AH2</text>
        <dbReference type="Rhea" id="RHEA:21252"/>
        <dbReference type="ChEBI" id="CHEBI:13193"/>
        <dbReference type="ChEBI" id="CHEBI:16782"/>
        <dbReference type="ChEBI" id="CHEBI:16810"/>
        <dbReference type="ChEBI" id="CHEBI:17499"/>
        <dbReference type="EC" id="1.1.99.2"/>
    </reaction>
</comment>
<protein>
    <recommendedName>
        <fullName evidence="8">L-2-hydroxyglutarate dehydrogenase, mitochondrial</fullName>
        <ecNumber evidence="7">1.1.99.2</ecNumber>
    </recommendedName>
</protein>
<proteinExistence type="inferred from homology"/>